<keyword evidence="11" id="KW-0472">Membrane</keyword>
<dbReference type="GO" id="GO:0004674">
    <property type="term" value="F:protein serine/threonine kinase activity"/>
    <property type="evidence" value="ECO:0007669"/>
    <property type="project" value="UniProtKB-KW"/>
</dbReference>
<reference evidence="15 16" key="1">
    <citation type="submission" date="2024-01" db="EMBL/GenBank/DDBJ databases">
        <title>The genomes of 5 underutilized Papilionoideae crops provide insights into root nodulation and disease resistanc.</title>
        <authorList>
            <person name="Yuan L."/>
        </authorList>
    </citation>
    <scope>NUCLEOTIDE SEQUENCE [LARGE SCALE GENOMIC DNA]</scope>
    <source>
        <strain evidence="15">ZHUSHIDOU_FW_LH</strain>
        <tissue evidence="15">Leaf</tissue>
    </source>
</reference>
<evidence type="ECO:0000256" key="3">
    <source>
        <dbReference type="ARBA" id="ARBA00022475"/>
    </source>
</evidence>
<dbReference type="PANTHER" id="PTHR47982">
    <property type="entry name" value="PROLINE-RICH RECEPTOR-LIKE PROTEIN KINASE PERK4"/>
    <property type="match status" value="1"/>
</dbReference>
<evidence type="ECO:0000256" key="13">
    <source>
        <dbReference type="ARBA" id="ARBA00048679"/>
    </source>
</evidence>
<dbReference type="Gene3D" id="3.30.200.20">
    <property type="entry name" value="Phosphorylase Kinase, domain 1"/>
    <property type="match status" value="1"/>
</dbReference>
<sequence length="107" mass="11928">MLLDLGVMGRQGRIEFKVEIELLSGVHHKNLVSLVGFWFEQEEQILVYEYVPNGTLKDTIMGTNKHPPCHIGLNSQQLSEKSDVCSFICSSNVGSGLISARRPIERG</sequence>
<keyword evidence="6" id="KW-0812">Transmembrane</keyword>
<keyword evidence="5" id="KW-0808">Transferase</keyword>
<evidence type="ECO:0000256" key="5">
    <source>
        <dbReference type="ARBA" id="ARBA00022679"/>
    </source>
</evidence>
<feature type="domain" description="Serine-threonine/tyrosine-protein kinase catalytic" evidence="14">
    <location>
        <begin position="13"/>
        <end position="70"/>
    </location>
</feature>
<keyword evidence="4" id="KW-0723">Serine/threonine-protein kinase</keyword>
<accession>A0AAN9J5L1</accession>
<evidence type="ECO:0000256" key="12">
    <source>
        <dbReference type="ARBA" id="ARBA00047899"/>
    </source>
</evidence>
<comment type="catalytic activity">
    <reaction evidence="12">
        <text>L-threonyl-[protein] + ATP = O-phospho-L-threonyl-[protein] + ADP + H(+)</text>
        <dbReference type="Rhea" id="RHEA:46608"/>
        <dbReference type="Rhea" id="RHEA-COMP:11060"/>
        <dbReference type="Rhea" id="RHEA-COMP:11605"/>
        <dbReference type="ChEBI" id="CHEBI:15378"/>
        <dbReference type="ChEBI" id="CHEBI:30013"/>
        <dbReference type="ChEBI" id="CHEBI:30616"/>
        <dbReference type="ChEBI" id="CHEBI:61977"/>
        <dbReference type="ChEBI" id="CHEBI:456216"/>
        <dbReference type="EC" id="2.7.11.1"/>
    </reaction>
</comment>
<dbReference type="InterPro" id="IPR011009">
    <property type="entry name" value="Kinase-like_dom_sf"/>
</dbReference>
<dbReference type="EMBL" id="JAYWIO010000001">
    <property type="protein sequence ID" value="KAK7292507.1"/>
    <property type="molecule type" value="Genomic_DNA"/>
</dbReference>
<evidence type="ECO:0000256" key="7">
    <source>
        <dbReference type="ARBA" id="ARBA00022741"/>
    </source>
</evidence>
<dbReference type="GO" id="GO:0005524">
    <property type="term" value="F:ATP binding"/>
    <property type="evidence" value="ECO:0007669"/>
    <property type="project" value="UniProtKB-KW"/>
</dbReference>
<evidence type="ECO:0000256" key="9">
    <source>
        <dbReference type="ARBA" id="ARBA00022840"/>
    </source>
</evidence>
<keyword evidence="10" id="KW-1133">Transmembrane helix</keyword>
<evidence type="ECO:0000259" key="14">
    <source>
        <dbReference type="Pfam" id="PF07714"/>
    </source>
</evidence>
<keyword evidence="3" id="KW-1003">Cell membrane</keyword>
<keyword evidence="9" id="KW-0067">ATP-binding</keyword>
<proteinExistence type="predicted"/>
<protein>
    <recommendedName>
        <fullName evidence="2">non-specific serine/threonine protein kinase</fullName>
        <ecNumber evidence="2">2.7.11.1</ecNumber>
    </recommendedName>
</protein>
<evidence type="ECO:0000256" key="4">
    <source>
        <dbReference type="ARBA" id="ARBA00022527"/>
    </source>
</evidence>
<comment type="subcellular location">
    <subcellularLocation>
        <location evidence="1">Cell membrane</location>
        <topology evidence="1">Single-pass membrane protein</topology>
    </subcellularLocation>
</comment>
<evidence type="ECO:0000256" key="11">
    <source>
        <dbReference type="ARBA" id="ARBA00023136"/>
    </source>
</evidence>
<dbReference type="EC" id="2.7.11.1" evidence="2"/>
<dbReference type="Proteomes" id="UP001372338">
    <property type="component" value="Unassembled WGS sequence"/>
</dbReference>
<organism evidence="15 16">
    <name type="scientific">Crotalaria pallida</name>
    <name type="common">Smooth rattlebox</name>
    <name type="synonym">Crotalaria striata</name>
    <dbReference type="NCBI Taxonomy" id="3830"/>
    <lineage>
        <taxon>Eukaryota</taxon>
        <taxon>Viridiplantae</taxon>
        <taxon>Streptophyta</taxon>
        <taxon>Embryophyta</taxon>
        <taxon>Tracheophyta</taxon>
        <taxon>Spermatophyta</taxon>
        <taxon>Magnoliopsida</taxon>
        <taxon>eudicotyledons</taxon>
        <taxon>Gunneridae</taxon>
        <taxon>Pentapetalae</taxon>
        <taxon>rosids</taxon>
        <taxon>fabids</taxon>
        <taxon>Fabales</taxon>
        <taxon>Fabaceae</taxon>
        <taxon>Papilionoideae</taxon>
        <taxon>50 kb inversion clade</taxon>
        <taxon>genistoids sensu lato</taxon>
        <taxon>core genistoids</taxon>
        <taxon>Crotalarieae</taxon>
        <taxon>Crotalaria</taxon>
    </lineage>
</organism>
<evidence type="ECO:0000313" key="16">
    <source>
        <dbReference type="Proteomes" id="UP001372338"/>
    </source>
</evidence>
<dbReference type="InterPro" id="IPR001245">
    <property type="entry name" value="Ser-Thr/Tyr_kinase_cat_dom"/>
</dbReference>
<keyword evidence="7" id="KW-0547">Nucleotide-binding</keyword>
<evidence type="ECO:0000256" key="1">
    <source>
        <dbReference type="ARBA" id="ARBA00004162"/>
    </source>
</evidence>
<evidence type="ECO:0000313" key="15">
    <source>
        <dbReference type="EMBL" id="KAK7292507.1"/>
    </source>
</evidence>
<dbReference type="Pfam" id="PF07714">
    <property type="entry name" value="PK_Tyr_Ser-Thr"/>
    <property type="match status" value="1"/>
</dbReference>
<evidence type="ECO:0000256" key="10">
    <source>
        <dbReference type="ARBA" id="ARBA00022989"/>
    </source>
</evidence>
<evidence type="ECO:0000256" key="8">
    <source>
        <dbReference type="ARBA" id="ARBA00022777"/>
    </source>
</evidence>
<dbReference type="AlphaFoldDB" id="A0AAN9J5L1"/>
<comment type="caution">
    <text evidence="15">The sequence shown here is derived from an EMBL/GenBank/DDBJ whole genome shotgun (WGS) entry which is preliminary data.</text>
</comment>
<dbReference type="GO" id="GO:0005886">
    <property type="term" value="C:plasma membrane"/>
    <property type="evidence" value="ECO:0007669"/>
    <property type="project" value="UniProtKB-SubCell"/>
</dbReference>
<keyword evidence="16" id="KW-1185">Reference proteome</keyword>
<dbReference type="InterPro" id="IPR047117">
    <property type="entry name" value="PERK1-13-like"/>
</dbReference>
<evidence type="ECO:0000256" key="2">
    <source>
        <dbReference type="ARBA" id="ARBA00012513"/>
    </source>
</evidence>
<comment type="catalytic activity">
    <reaction evidence="13">
        <text>L-seryl-[protein] + ATP = O-phospho-L-seryl-[protein] + ADP + H(+)</text>
        <dbReference type="Rhea" id="RHEA:17989"/>
        <dbReference type="Rhea" id="RHEA-COMP:9863"/>
        <dbReference type="Rhea" id="RHEA-COMP:11604"/>
        <dbReference type="ChEBI" id="CHEBI:15378"/>
        <dbReference type="ChEBI" id="CHEBI:29999"/>
        <dbReference type="ChEBI" id="CHEBI:30616"/>
        <dbReference type="ChEBI" id="CHEBI:83421"/>
        <dbReference type="ChEBI" id="CHEBI:456216"/>
        <dbReference type="EC" id="2.7.11.1"/>
    </reaction>
</comment>
<gene>
    <name evidence="15" type="ORF">RIF29_08288</name>
</gene>
<dbReference type="SUPFAM" id="SSF56112">
    <property type="entry name" value="Protein kinase-like (PK-like)"/>
    <property type="match status" value="1"/>
</dbReference>
<name>A0AAN9J5L1_CROPI</name>
<keyword evidence="8" id="KW-0418">Kinase</keyword>
<evidence type="ECO:0000256" key="6">
    <source>
        <dbReference type="ARBA" id="ARBA00022692"/>
    </source>
</evidence>